<dbReference type="PROSITE" id="PS51257">
    <property type="entry name" value="PROKAR_LIPOPROTEIN"/>
    <property type="match status" value="1"/>
</dbReference>
<keyword evidence="2" id="KW-0732">Signal</keyword>
<feature type="signal peptide" evidence="2">
    <location>
        <begin position="1"/>
        <end position="31"/>
    </location>
</feature>
<dbReference type="InterPro" id="IPR046254">
    <property type="entry name" value="DUF6287"/>
</dbReference>
<dbReference type="AlphaFoldDB" id="A0A0R1M687"/>
<dbReference type="OrthoDB" id="2327946at2"/>
<feature type="region of interest" description="Disordered" evidence="1">
    <location>
        <begin position="37"/>
        <end position="92"/>
    </location>
</feature>
<accession>A0A0R1M687</accession>
<protein>
    <recommendedName>
        <fullName evidence="3">DUF6287 domain-containing protein</fullName>
    </recommendedName>
</protein>
<evidence type="ECO:0000259" key="3">
    <source>
        <dbReference type="Pfam" id="PF19804"/>
    </source>
</evidence>
<sequence>MTSRQWRKSILNFSNRAGIVAMIALITISLAACSNQAKQQDSKKDKITSSKNKTSSTRHKNQNSQKNLSKKQSEQTSTKSMDSQTSSSTVKNKVATATKQMNFSQIQQGNYESLLGSWQEVATSGNHHDGTGSKWQTPQGTDALEIAKDKITNGSLTLQGNNLNDGTAKPIVFKQKDSYLSANLADQSVSINYAIYFYPKNVAISNLGNVMPTSINNSKDRIVIWTSNNSYTEVFEKNAN</sequence>
<dbReference type="RefSeq" id="WP_057746076.1">
    <property type="nucleotide sequence ID" value="NZ_AZEF01000042.1"/>
</dbReference>
<reference evidence="4 5" key="1">
    <citation type="journal article" date="2015" name="Genome Announc.">
        <title>Expanding the biotechnology potential of lactobacilli through comparative genomics of 213 strains and associated genera.</title>
        <authorList>
            <person name="Sun Z."/>
            <person name="Harris H.M."/>
            <person name="McCann A."/>
            <person name="Guo C."/>
            <person name="Argimon S."/>
            <person name="Zhang W."/>
            <person name="Yang X."/>
            <person name="Jeffery I.B."/>
            <person name="Cooney J.C."/>
            <person name="Kagawa T.F."/>
            <person name="Liu W."/>
            <person name="Song Y."/>
            <person name="Salvetti E."/>
            <person name="Wrobel A."/>
            <person name="Rasinkangas P."/>
            <person name="Parkhill J."/>
            <person name="Rea M.C."/>
            <person name="O'Sullivan O."/>
            <person name="Ritari J."/>
            <person name="Douillard F.P."/>
            <person name="Paul Ross R."/>
            <person name="Yang R."/>
            <person name="Briner A.E."/>
            <person name="Felis G.E."/>
            <person name="de Vos W.M."/>
            <person name="Barrangou R."/>
            <person name="Klaenhammer T.R."/>
            <person name="Caufield P.W."/>
            <person name="Cui Y."/>
            <person name="Zhang H."/>
            <person name="O'Toole P.W."/>
        </authorList>
    </citation>
    <scope>NUCLEOTIDE SEQUENCE [LARGE SCALE GENOMIC DNA]</scope>
    <source>
        <strain evidence="4 5">DSM 19910</strain>
    </source>
</reference>
<comment type="caution">
    <text evidence="4">The sequence shown here is derived from an EMBL/GenBank/DDBJ whole genome shotgun (WGS) entry which is preliminary data.</text>
</comment>
<dbReference type="STRING" id="1423731.FC81_GL002046"/>
<feature type="compositionally biased region" description="Low complexity" evidence="1">
    <location>
        <begin position="74"/>
        <end position="89"/>
    </location>
</feature>
<gene>
    <name evidence="4" type="ORF">FC81_GL002046</name>
</gene>
<evidence type="ECO:0000256" key="2">
    <source>
        <dbReference type="SAM" id="SignalP"/>
    </source>
</evidence>
<feature type="chain" id="PRO_5039485388" description="DUF6287 domain-containing protein" evidence="2">
    <location>
        <begin position="32"/>
        <end position="240"/>
    </location>
</feature>
<dbReference type="Pfam" id="PF19804">
    <property type="entry name" value="DUF6287"/>
    <property type="match status" value="1"/>
</dbReference>
<keyword evidence="5" id="KW-1185">Reference proteome</keyword>
<dbReference type="PATRIC" id="fig|1423731.3.peg.2101"/>
<organism evidence="4 5">
    <name type="scientific">Liquorilactobacillus capillatus DSM 19910</name>
    <dbReference type="NCBI Taxonomy" id="1423731"/>
    <lineage>
        <taxon>Bacteria</taxon>
        <taxon>Bacillati</taxon>
        <taxon>Bacillota</taxon>
        <taxon>Bacilli</taxon>
        <taxon>Lactobacillales</taxon>
        <taxon>Lactobacillaceae</taxon>
        <taxon>Liquorilactobacillus</taxon>
    </lineage>
</organism>
<dbReference type="Proteomes" id="UP000051621">
    <property type="component" value="Unassembled WGS sequence"/>
</dbReference>
<proteinExistence type="predicted"/>
<dbReference type="EMBL" id="AZEF01000042">
    <property type="protein sequence ID" value="KRL00514.1"/>
    <property type="molecule type" value="Genomic_DNA"/>
</dbReference>
<feature type="domain" description="DUF6287" evidence="3">
    <location>
        <begin position="99"/>
        <end position="126"/>
    </location>
</feature>
<evidence type="ECO:0000313" key="5">
    <source>
        <dbReference type="Proteomes" id="UP000051621"/>
    </source>
</evidence>
<name>A0A0R1M687_9LACO</name>
<evidence type="ECO:0000313" key="4">
    <source>
        <dbReference type="EMBL" id="KRL00514.1"/>
    </source>
</evidence>
<evidence type="ECO:0000256" key="1">
    <source>
        <dbReference type="SAM" id="MobiDB-lite"/>
    </source>
</evidence>